<gene>
    <name evidence="2" type="ORF">LSINAPIS_LOCUS314</name>
</gene>
<organism evidence="2 3">
    <name type="scientific">Leptidea sinapis</name>
    <dbReference type="NCBI Taxonomy" id="189913"/>
    <lineage>
        <taxon>Eukaryota</taxon>
        <taxon>Metazoa</taxon>
        <taxon>Ecdysozoa</taxon>
        <taxon>Arthropoda</taxon>
        <taxon>Hexapoda</taxon>
        <taxon>Insecta</taxon>
        <taxon>Pterygota</taxon>
        <taxon>Neoptera</taxon>
        <taxon>Endopterygota</taxon>
        <taxon>Lepidoptera</taxon>
        <taxon>Glossata</taxon>
        <taxon>Ditrysia</taxon>
        <taxon>Papilionoidea</taxon>
        <taxon>Pieridae</taxon>
        <taxon>Dismorphiinae</taxon>
        <taxon>Leptidea</taxon>
    </lineage>
</organism>
<dbReference type="SMART" id="SM00320">
    <property type="entry name" value="WD40"/>
    <property type="match status" value="2"/>
</dbReference>
<sequence length="171" mass="18863">MLDQRSRQLSLLVKTVSDIYVFGTADGPVLIHTTFGELLRSLEGGEGVAGPQQLALSREGVLVASYARGHLAAFTLNGRRLRRATHHDSFQCLALSRCGEYLVCGGDAGVVEVWRAFTLAPLYAFPPAGAPVTALALSHDQRFLLVGLENGTLVVFHIDFNRWHHEYQQRY</sequence>
<dbReference type="InterPro" id="IPR046851">
    <property type="entry name" value="NBCH_WD40"/>
</dbReference>
<evidence type="ECO:0000313" key="2">
    <source>
        <dbReference type="EMBL" id="VVC86506.1"/>
    </source>
</evidence>
<dbReference type="EMBL" id="FZQP02000003">
    <property type="protein sequence ID" value="VVC86506.1"/>
    <property type="molecule type" value="Genomic_DNA"/>
</dbReference>
<evidence type="ECO:0000259" key="1">
    <source>
        <dbReference type="Pfam" id="PF20426"/>
    </source>
</evidence>
<dbReference type="GO" id="GO:0016020">
    <property type="term" value="C:membrane"/>
    <property type="evidence" value="ECO:0007669"/>
    <property type="project" value="TreeGrafter"/>
</dbReference>
<keyword evidence="3" id="KW-1185">Reference proteome</keyword>
<dbReference type="GO" id="GO:0008104">
    <property type="term" value="P:intracellular protein localization"/>
    <property type="evidence" value="ECO:0007669"/>
    <property type="project" value="TreeGrafter"/>
</dbReference>
<dbReference type="Pfam" id="PF20426">
    <property type="entry name" value="NBCH_WD40"/>
    <property type="match status" value="1"/>
</dbReference>
<feature type="domain" description="Neurobeachin beta-propeller" evidence="1">
    <location>
        <begin position="10"/>
        <end position="162"/>
    </location>
</feature>
<dbReference type="Proteomes" id="UP000324832">
    <property type="component" value="Unassembled WGS sequence"/>
</dbReference>
<dbReference type="SUPFAM" id="SSF50978">
    <property type="entry name" value="WD40 repeat-like"/>
    <property type="match status" value="1"/>
</dbReference>
<reference evidence="2 3" key="1">
    <citation type="submission" date="2017-07" db="EMBL/GenBank/DDBJ databases">
        <authorList>
            <person name="Talla V."/>
            <person name="Backstrom N."/>
        </authorList>
    </citation>
    <scope>NUCLEOTIDE SEQUENCE [LARGE SCALE GENOMIC DNA]</scope>
</reference>
<dbReference type="AlphaFoldDB" id="A0A5E4PMJ5"/>
<dbReference type="InterPro" id="IPR001680">
    <property type="entry name" value="WD40_rpt"/>
</dbReference>
<dbReference type="GO" id="GO:0005829">
    <property type="term" value="C:cytosol"/>
    <property type="evidence" value="ECO:0007669"/>
    <property type="project" value="TreeGrafter"/>
</dbReference>
<dbReference type="PANTHER" id="PTHR13743:SF162">
    <property type="entry name" value="NEUROBEACHIN"/>
    <property type="match status" value="1"/>
</dbReference>
<name>A0A5E4PMJ5_9NEOP</name>
<dbReference type="InterPro" id="IPR015943">
    <property type="entry name" value="WD40/YVTN_repeat-like_dom_sf"/>
</dbReference>
<dbReference type="PANTHER" id="PTHR13743">
    <property type="entry name" value="BEIGE/BEACH-RELATED"/>
    <property type="match status" value="1"/>
</dbReference>
<evidence type="ECO:0000313" key="3">
    <source>
        <dbReference type="Proteomes" id="UP000324832"/>
    </source>
</evidence>
<accession>A0A5E4PMJ5</accession>
<dbReference type="InterPro" id="IPR050865">
    <property type="entry name" value="BEACH_Domain"/>
</dbReference>
<proteinExistence type="predicted"/>
<dbReference type="GO" id="GO:0019901">
    <property type="term" value="F:protein kinase binding"/>
    <property type="evidence" value="ECO:0007669"/>
    <property type="project" value="TreeGrafter"/>
</dbReference>
<dbReference type="Gene3D" id="2.130.10.10">
    <property type="entry name" value="YVTN repeat-like/Quinoprotein amine dehydrogenase"/>
    <property type="match status" value="1"/>
</dbReference>
<dbReference type="InterPro" id="IPR036322">
    <property type="entry name" value="WD40_repeat_dom_sf"/>
</dbReference>
<protein>
    <recommendedName>
        <fullName evidence="1">Neurobeachin beta-propeller domain-containing protein</fullName>
    </recommendedName>
</protein>